<name>A0A9W8ID69_9FUNG</name>
<dbReference type="Gene3D" id="1.10.1450.10">
    <property type="entry name" value="Tetraspanin"/>
    <property type="match status" value="1"/>
</dbReference>
<gene>
    <name evidence="6" type="ORF">IWW36_000628</name>
</gene>
<evidence type="ECO:0000313" key="6">
    <source>
        <dbReference type="EMBL" id="KAJ2852049.1"/>
    </source>
</evidence>
<dbReference type="CDD" id="cd03127">
    <property type="entry name" value="tetraspanin_LEL"/>
    <property type="match status" value="1"/>
</dbReference>
<comment type="subcellular location">
    <subcellularLocation>
        <location evidence="1">Membrane</location>
        <topology evidence="1">Multi-pass membrane protein</topology>
    </subcellularLocation>
</comment>
<feature type="transmembrane region" description="Helical" evidence="5">
    <location>
        <begin position="57"/>
        <end position="79"/>
    </location>
</feature>
<sequence>MATSFGEYLDRMGGNETMRAIHMTMNGIAGIAGIFFIITGVTSLFDVYKVFGGATMPILHIIIGSLVAFISLLGIVGSVKRSQYIFGTYSGILTLLVIVQIIGLLILWLRPFDVEERFSDVWENLYEKDQDSIRYIERDLKCCGFASPVDMPVPANCSVKKKYGYTRGCLKPLVHEWRHSRHMILWIGSAMVLAQVVSLVMGAELGRRYKRAREGYQRVPGRAEGSPLLRT</sequence>
<dbReference type="OrthoDB" id="71600at2759"/>
<organism evidence="6 7">
    <name type="scientific">Coemansia brasiliensis</name>
    <dbReference type="NCBI Taxonomy" id="2650707"/>
    <lineage>
        <taxon>Eukaryota</taxon>
        <taxon>Fungi</taxon>
        <taxon>Fungi incertae sedis</taxon>
        <taxon>Zoopagomycota</taxon>
        <taxon>Kickxellomycotina</taxon>
        <taxon>Kickxellomycetes</taxon>
        <taxon>Kickxellales</taxon>
        <taxon>Kickxellaceae</taxon>
        <taxon>Coemansia</taxon>
    </lineage>
</organism>
<feature type="transmembrane region" description="Helical" evidence="5">
    <location>
        <begin position="21"/>
        <end position="45"/>
    </location>
</feature>
<evidence type="ECO:0000256" key="3">
    <source>
        <dbReference type="ARBA" id="ARBA00022989"/>
    </source>
</evidence>
<keyword evidence="7" id="KW-1185">Reference proteome</keyword>
<feature type="transmembrane region" description="Helical" evidence="5">
    <location>
        <begin position="86"/>
        <end position="109"/>
    </location>
</feature>
<accession>A0A9W8ID69</accession>
<comment type="caution">
    <text evidence="6">The sequence shown here is derived from an EMBL/GenBank/DDBJ whole genome shotgun (WGS) entry which is preliminary data.</text>
</comment>
<dbReference type="GO" id="GO:0016020">
    <property type="term" value="C:membrane"/>
    <property type="evidence" value="ECO:0007669"/>
    <property type="project" value="UniProtKB-SubCell"/>
</dbReference>
<evidence type="ECO:0008006" key="8">
    <source>
        <dbReference type="Google" id="ProtNLM"/>
    </source>
</evidence>
<dbReference type="AlphaFoldDB" id="A0A9W8ID69"/>
<evidence type="ECO:0000256" key="4">
    <source>
        <dbReference type="ARBA" id="ARBA00023136"/>
    </source>
</evidence>
<evidence type="ECO:0000256" key="2">
    <source>
        <dbReference type="ARBA" id="ARBA00022692"/>
    </source>
</evidence>
<proteinExistence type="predicted"/>
<keyword evidence="4 5" id="KW-0472">Membrane</keyword>
<dbReference type="EMBL" id="JANBUW010000006">
    <property type="protein sequence ID" value="KAJ2852049.1"/>
    <property type="molecule type" value="Genomic_DNA"/>
</dbReference>
<protein>
    <recommendedName>
        <fullName evidence="8">Tetraspanin</fullName>
    </recommendedName>
</protein>
<dbReference type="InterPro" id="IPR018499">
    <property type="entry name" value="Tetraspanin/Peripherin"/>
</dbReference>
<dbReference type="SUPFAM" id="SSF48652">
    <property type="entry name" value="Tetraspanin"/>
    <property type="match status" value="1"/>
</dbReference>
<dbReference type="PRINTS" id="PR00259">
    <property type="entry name" value="TMFOUR"/>
</dbReference>
<keyword evidence="3 5" id="KW-1133">Transmembrane helix</keyword>
<keyword evidence="2 5" id="KW-0812">Transmembrane</keyword>
<evidence type="ECO:0000256" key="5">
    <source>
        <dbReference type="SAM" id="Phobius"/>
    </source>
</evidence>
<dbReference type="PANTHER" id="PTHR19282">
    <property type="entry name" value="TETRASPANIN"/>
    <property type="match status" value="1"/>
</dbReference>
<dbReference type="Proteomes" id="UP001139887">
    <property type="component" value="Unassembled WGS sequence"/>
</dbReference>
<reference evidence="6" key="1">
    <citation type="submission" date="2022-07" db="EMBL/GenBank/DDBJ databases">
        <title>Phylogenomic reconstructions and comparative analyses of Kickxellomycotina fungi.</title>
        <authorList>
            <person name="Reynolds N.K."/>
            <person name="Stajich J.E."/>
            <person name="Barry K."/>
            <person name="Grigoriev I.V."/>
            <person name="Crous P."/>
            <person name="Smith M.E."/>
        </authorList>
    </citation>
    <scope>NUCLEOTIDE SEQUENCE</scope>
    <source>
        <strain evidence="6">NRRL 1566</strain>
    </source>
</reference>
<feature type="transmembrane region" description="Helical" evidence="5">
    <location>
        <begin position="183"/>
        <end position="203"/>
    </location>
</feature>
<evidence type="ECO:0000313" key="7">
    <source>
        <dbReference type="Proteomes" id="UP001139887"/>
    </source>
</evidence>
<dbReference type="InterPro" id="IPR008952">
    <property type="entry name" value="Tetraspanin_EC2_sf"/>
</dbReference>
<dbReference type="Pfam" id="PF00335">
    <property type="entry name" value="Tetraspanin"/>
    <property type="match status" value="1"/>
</dbReference>
<evidence type="ECO:0000256" key="1">
    <source>
        <dbReference type="ARBA" id="ARBA00004141"/>
    </source>
</evidence>